<dbReference type="AlphaFoldDB" id="A0A6J7R4A1"/>
<evidence type="ECO:0000313" key="1">
    <source>
        <dbReference type="EMBL" id="CAB5023262.1"/>
    </source>
</evidence>
<dbReference type="EMBL" id="CAFBPF010000208">
    <property type="protein sequence ID" value="CAB5023262.1"/>
    <property type="molecule type" value="Genomic_DNA"/>
</dbReference>
<sequence length="48" mass="5394">MVPRARPGDGDHHLILPEILPELSTFQLNGLLGSELQRAPCERRYALL</sequence>
<organism evidence="1">
    <name type="scientific">freshwater metagenome</name>
    <dbReference type="NCBI Taxonomy" id="449393"/>
    <lineage>
        <taxon>unclassified sequences</taxon>
        <taxon>metagenomes</taxon>
        <taxon>ecological metagenomes</taxon>
    </lineage>
</organism>
<reference evidence="1" key="1">
    <citation type="submission" date="2020-05" db="EMBL/GenBank/DDBJ databases">
        <authorList>
            <person name="Chiriac C."/>
            <person name="Salcher M."/>
            <person name="Ghai R."/>
            <person name="Kavagutti S V."/>
        </authorList>
    </citation>
    <scope>NUCLEOTIDE SEQUENCE</scope>
</reference>
<gene>
    <name evidence="1" type="ORF">UFOPK4071_01350</name>
</gene>
<accession>A0A6J7R4A1</accession>
<protein>
    <submittedName>
        <fullName evidence="1">Unannotated protein</fullName>
    </submittedName>
</protein>
<proteinExistence type="predicted"/>
<name>A0A6J7R4A1_9ZZZZ</name>